<accession>A0A0G0K8X9</accession>
<proteinExistence type="predicted"/>
<evidence type="ECO:0000313" key="1">
    <source>
        <dbReference type="EMBL" id="KKQ37061.1"/>
    </source>
</evidence>
<dbReference type="STRING" id="1618545.US53_C0029G0010"/>
<evidence type="ECO:0000313" key="2">
    <source>
        <dbReference type="Proteomes" id="UP000034591"/>
    </source>
</evidence>
<dbReference type="AlphaFoldDB" id="A0A0G0K8X9"/>
<dbReference type="Proteomes" id="UP000034591">
    <property type="component" value="Unassembled WGS sequence"/>
</dbReference>
<dbReference type="EMBL" id="LBTI01000029">
    <property type="protein sequence ID" value="KKQ37061.1"/>
    <property type="molecule type" value="Genomic_DNA"/>
</dbReference>
<reference evidence="1 2" key="1">
    <citation type="journal article" date="2015" name="Nature">
        <title>rRNA introns, odd ribosomes, and small enigmatic genomes across a large radiation of phyla.</title>
        <authorList>
            <person name="Brown C.T."/>
            <person name="Hug L.A."/>
            <person name="Thomas B.C."/>
            <person name="Sharon I."/>
            <person name="Castelle C.J."/>
            <person name="Singh A."/>
            <person name="Wilkins M.J."/>
            <person name="Williams K.H."/>
            <person name="Banfield J.F."/>
        </authorList>
    </citation>
    <scope>NUCLEOTIDE SEQUENCE [LARGE SCALE GENOMIC DNA]</scope>
</reference>
<sequence>MKNVYDEIVGILSSKSEKLGMNASVINYSSKSDPGSAVPGYTTQGVSETINIPEEYMKRAGASSAQGFLNW</sequence>
<name>A0A0G0K8X9_9BACT</name>
<protein>
    <submittedName>
        <fullName evidence="1">Uncharacterized protein</fullName>
    </submittedName>
</protein>
<comment type="caution">
    <text evidence="1">The sequence shown here is derived from an EMBL/GenBank/DDBJ whole genome shotgun (WGS) entry which is preliminary data.</text>
</comment>
<organism evidence="1 2">
    <name type="scientific">Candidatus Woesebacteria bacterium GW2011_GWA1_37_7</name>
    <dbReference type="NCBI Taxonomy" id="1618545"/>
    <lineage>
        <taxon>Bacteria</taxon>
        <taxon>Candidatus Woeseibacteriota</taxon>
    </lineage>
</organism>
<gene>
    <name evidence="1" type="ORF">US53_C0029G0010</name>
</gene>